<sequence>MLIRTNALLEGLWKSYMYNFYTVRLGSSKTIQADALFRLIMSTVSPNTNTPRSRQQPGLACDECRRRKLRCDRAQPQCGVCRDTDTTCVTTTTRQPRGPRKGHLRALQSRIVALERRLSSEGIEDTGEDEFMKFPDESNPFPTLGQAAFTDLITQESRDAFEQDGSNSSSSNGCGVDFVFSQPISGMALPLTGLSSVDFISDMMRSDLNHLYFDRVHSFFPILSKRHYFARARQSPYGSELDSFQCLQYAMWTLAVSTSSQFQHIQDDLYSQTRLLMDNLEMKQLQADCIDIEQVQAWGLLAIYEFMRIGYRKAWMSAGKFFRYAVLMKLHNVDGLDGIAAASLQGLSFIELEERRRTFWMAYTIDHITSLLDRLPLTFDQHVILTRLPCPEKDFQSDEAVVMKFLPSPLLQSEARTPSTFTDSIQLVAICGQLLSHQQQGVVEHTHGLISIEFWDRQQQLDAKLEQALRGMCLDDPYTLIFQDPMAYFTALAAQASALMLFKSSRTAPWGTKDSSDVAAECEKRAMAAAQQMTMLSKALIELCYFKIHPFTPVLLYLCGDFLSSNSHLDPTFEMQLALQSALQTLSHVNLTAKECLDRLHMTQ</sequence>
<evidence type="ECO:0000259" key="7">
    <source>
        <dbReference type="PROSITE" id="PS50048"/>
    </source>
</evidence>
<dbReference type="SMART" id="SM00066">
    <property type="entry name" value="GAL4"/>
    <property type="match status" value="1"/>
</dbReference>
<dbReference type="SUPFAM" id="SSF57701">
    <property type="entry name" value="Zn2/Cys6 DNA-binding domain"/>
    <property type="match status" value="1"/>
</dbReference>
<dbReference type="InParanoid" id="A0A1Y2LWC1"/>
<dbReference type="GO" id="GO:0003677">
    <property type="term" value="F:DNA binding"/>
    <property type="evidence" value="ECO:0007669"/>
    <property type="project" value="UniProtKB-KW"/>
</dbReference>
<dbReference type="CDD" id="cd00067">
    <property type="entry name" value="GAL4"/>
    <property type="match status" value="1"/>
</dbReference>
<dbReference type="InterPro" id="IPR050815">
    <property type="entry name" value="TF_fung"/>
</dbReference>
<dbReference type="GO" id="GO:0000981">
    <property type="term" value="F:DNA-binding transcription factor activity, RNA polymerase II-specific"/>
    <property type="evidence" value="ECO:0007669"/>
    <property type="project" value="InterPro"/>
</dbReference>
<feature type="domain" description="Zn(2)-C6 fungal-type" evidence="7">
    <location>
        <begin position="60"/>
        <end position="90"/>
    </location>
</feature>
<keyword evidence="3" id="KW-0805">Transcription regulation</keyword>
<protein>
    <recommendedName>
        <fullName evidence="7">Zn(2)-C6 fungal-type domain-containing protein</fullName>
    </recommendedName>
</protein>
<evidence type="ECO:0000256" key="4">
    <source>
        <dbReference type="ARBA" id="ARBA00023125"/>
    </source>
</evidence>
<dbReference type="PANTHER" id="PTHR47338:SF3">
    <property type="entry name" value="C6 FINGER DOMAIN TRANSCRIPTION FACTOR DBAA-RELATED"/>
    <property type="match status" value="1"/>
</dbReference>
<dbReference type="GO" id="GO:0006351">
    <property type="term" value="P:DNA-templated transcription"/>
    <property type="evidence" value="ECO:0007669"/>
    <property type="project" value="InterPro"/>
</dbReference>
<evidence type="ECO:0000256" key="1">
    <source>
        <dbReference type="ARBA" id="ARBA00004123"/>
    </source>
</evidence>
<accession>A0A1Y2LWC1</accession>
<dbReference type="Pfam" id="PF04082">
    <property type="entry name" value="Fungal_trans"/>
    <property type="match status" value="1"/>
</dbReference>
<evidence type="ECO:0000313" key="8">
    <source>
        <dbReference type="EMBL" id="OSS47477.1"/>
    </source>
</evidence>
<keyword evidence="2" id="KW-0479">Metal-binding</keyword>
<evidence type="ECO:0000256" key="3">
    <source>
        <dbReference type="ARBA" id="ARBA00023015"/>
    </source>
</evidence>
<comment type="subcellular location">
    <subcellularLocation>
        <location evidence="1">Nucleus</location>
    </subcellularLocation>
</comment>
<dbReference type="STRING" id="105696.A0A1Y2LWC1"/>
<evidence type="ECO:0000256" key="5">
    <source>
        <dbReference type="ARBA" id="ARBA00023163"/>
    </source>
</evidence>
<dbReference type="AlphaFoldDB" id="A0A1Y2LWC1"/>
<dbReference type="InterPro" id="IPR036864">
    <property type="entry name" value="Zn2-C6_fun-type_DNA-bd_sf"/>
</dbReference>
<dbReference type="EMBL" id="KZ107848">
    <property type="protein sequence ID" value="OSS47477.1"/>
    <property type="molecule type" value="Genomic_DNA"/>
</dbReference>
<dbReference type="SMART" id="SM00906">
    <property type="entry name" value="Fungal_trans"/>
    <property type="match status" value="1"/>
</dbReference>
<dbReference type="GO" id="GO:0005634">
    <property type="term" value="C:nucleus"/>
    <property type="evidence" value="ECO:0007669"/>
    <property type="project" value="UniProtKB-SubCell"/>
</dbReference>
<gene>
    <name evidence="8" type="ORF">B5807_07239</name>
</gene>
<dbReference type="InterPro" id="IPR001138">
    <property type="entry name" value="Zn2Cys6_DnaBD"/>
</dbReference>
<reference evidence="8 9" key="1">
    <citation type="journal article" date="2017" name="Genome Announc.">
        <title>Genome sequence of the saprophytic ascomycete Epicoccum nigrum ICMP 19927 strain isolated from New Zealand.</title>
        <authorList>
            <person name="Fokin M."/>
            <person name="Fleetwood D."/>
            <person name="Weir B.S."/>
            <person name="Villas-Boas S.G."/>
        </authorList>
    </citation>
    <scope>NUCLEOTIDE SEQUENCE [LARGE SCALE GENOMIC DNA]</scope>
    <source>
        <strain evidence="8 9">ICMP 19927</strain>
    </source>
</reference>
<dbReference type="InterPro" id="IPR007219">
    <property type="entry name" value="XnlR_reg_dom"/>
</dbReference>
<evidence type="ECO:0000256" key="6">
    <source>
        <dbReference type="ARBA" id="ARBA00023242"/>
    </source>
</evidence>
<keyword evidence="9" id="KW-1185">Reference proteome</keyword>
<keyword evidence="4" id="KW-0238">DNA-binding</keyword>
<dbReference type="CDD" id="cd12148">
    <property type="entry name" value="fungal_TF_MHR"/>
    <property type="match status" value="1"/>
</dbReference>
<dbReference type="OMA" id="ECEKRAM"/>
<keyword evidence="6" id="KW-0539">Nucleus</keyword>
<dbReference type="PROSITE" id="PS00463">
    <property type="entry name" value="ZN2_CY6_FUNGAL_1"/>
    <property type="match status" value="1"/>
</dbReference>
<evidence type="ECO:0000313" key="9">
    <source>
        <dbReference type="Proteomes" id="UP000193240"/>
    </source>
</evidence>
<evidence type="ECO:0000256" key="2">
    <source>
        <dbReference type="ARBA" id="ARBA00022723"/>
    </source>
</evidence>
<dbReference type="PANTHER" id="PTHR47338">
    <property type="entry name" value="ZN(II)2CYS6 TRANSCRIPTION FACTOR (EUROFUNG)-RELATED"/>
    <property type="match status" value="1"/>
</dbReference>
<dbReference type="Gene3D" id="4.10.240.10">
    <property type="entry name" value="Zn(2)-C6 fungal-type DNA-binding domain"/>
    <property type="match status" value="1"/>
</dbReference>
<organism evidence="8 9">
    <name type="scientific">Epicoccum nigrum</name>
    <name type="common">Soil fungus</name>
    <name type="synonym">Epicoccum purpurascens</name>
    <dbReference type="NCBI Taxonomy" id="105696"/>
    <lineage>
        <taxon>Eukaryota</taxon>
        <taxon>Fungi</taxon>
        <taxon>Dikarya</taxon>
        <taxon>Ascomycota</taxon>
        <taxon>Pezizomycotina</taxon>
        <taxon>Dothideomycetes</taxon>
        <taxon>Pleosporomycetidae</taxon>
        <taxon>Pleosporales</taxon>
        <taxon>Pleosporineae</taxon>
        <taxon>Didymellaceae</taxon>
        <taxon>Epicoccum</taxon>
    </lineage>
</organism>
<dbReference type="Proteomes" id="UP000193240">
    <property type="component" value="Unassembled WGS sequence"/>
</dbReference>
<dbReference type="Pfam" id="PF00172">
    <property type="entry name" value="Zn_clus"/>
    <property type="match status" value="1"/>
</dbReference>
<dbReference type="PROSITE" id="PS50048">
    <property type="entry name" value="ZN2_CY6_FUNGAL_2"/>
    <property type="match status" value="1"/>
</dbReference>
<proteinExistence type="predicted"/>
<name>A0A1Y2LWC1_EPING</name>
<dbReference type="GO" id="GO:0008270">
    <property type="term" value="F:zinc ion binding"/>
    <property type="evidence" value="ECO:0007669"/>
    <property type="project" value="InterPro"/>
</dbReference>
<keyword evidence="5" id="KW-0804">Transcription</keyword>